<gene>
    <name evidence="1" type="ORF">ICHIAU1_16350</name>
</gene>
<dbReference type="RefSeq" id="WP_162049927.1">
    <property type="nucleotide sequence ID" value="NZ_AP019011.1"/>
</dbReference>
<proteinExistence type="predicted"/>
<dbReference type="Pfam" id="PF07799">
    <property type="entry name" value="DUF1643"/>
    <property type="match status" value="1"/>
</dbReference>
<reference evidence="2" key="1">
    <citation type="submission" date="2020-01" db="EMBL/GenBank/DDBJ databases">
        <title>Phosphoaccumulans saitamaens gen. nov., sp. nov., a polyphosphate accumulating bacterium isolated from surface river water.</title>
        <authorList>
            <person name="Watanabe K."/>
            <person name="Suda W."/>
        </authorList>
    </citation>
    <scope>NUCLEOTIDE SEQUENCE [LARGE SCALE GENOMIC DNA]</scope>
    <source>
        <strain evidence="2">ICHIAU1</strain>
    </source>
</reference>
<protein>
    <submittedName>
        <fullName evidence="1">Uncharacterized protein</fullName>
    </submittedName>
</protein>
<accession>A0A679HTE3</accession>
<dbReference type="Proteomes" id="UP000463961">
    <property type="component" value="Chromosome"/>
</dbReference>
<evidence type="ECO:0000313" key="1">
    <source>
        <dbReference type="EMBL" id="BBU69352.1"/>
    </source>
</evidence>
<dbReference type="EMBL" id="AP022345">
    <property type="protein sequence ID" value="BBU69352.1"/>
    <property type="molecule type" value="Genomic_DNA"/>
</dbReference>
<dbReference type="AlphaFoldDB" id="A0A679HTE3"/>
<sequence>MYDIYESAQNDQWRFSLGKGGSNPLLVIGLNPSTATQEKSDTTVAKVERVAKSNGYDGFVMLNLYPVRATEYQELPHVANQAAYRQNLEAIEAIVAAEKQAAIWAAWGESIKARCYFTEAIRELSARLVAYNPTYLHFGPLTQEGHPRHPSRLDYSWSLAPFEISTYSERLK</sequence>
<evidence type="ECO:0000313" key="2">
    <source>
        <dbReference type="Proteomes" id="UP000463961"/>
    </source>
</evidence>
<keyword evidence="2" id="KW-1185">Reference proteome</keyword>
<organism evidence="1 2">
    <name type="scientific">Fluviibacter phosphoraccumulans</name>
    <dbReference type="NCBI Taxonomy" id="1751046"/>
    <lineage>
        <taxon>Bacteria</taxon>
        <taxon>Pseudomonadati</taxon>
        <taxon>Pseudomonadota</taxon>
        <taxon>Betaproteobacteria</taxon>
        <taxon>Rhodocyclales</taxon>
        <taxon>Fluviibacteraceae</taxon>
        <taxon>Fluviibacter</taxon>
    </lineage>
</organism>
<name>A0A679HTE3_9RHOO</name>
<dbReference type="OrthoDB" id="9807577at2"/>
<dbReference type="InterPro" id="IPR012441">
    <property type="entry name" value="DUF1643"/>
</dbReference>